<dbReference type="InterPro" id="IPR001537">
    <property type="entry name" value="SpoU_MeTrfase"/>
</dbReference>
<dbReference type="Gene3D" id="3.30.1330.30">
    <property type="match status" value="1"/>
</dbReference>
<dbReference type="PANTHER" id="PTHR43191">
    <property type="entry name" value="RRNA METHYLTRANSFERASE 3"/>
    <property type="match status" value="1"/>
</dbReference>
<dbReference type="InterPro" id="IPR053888">
    <property type="entry name" value="MRM3-like_sub_bind"/>
</dbReference>
<sequence length="244" mass="27332">MISKQQQKYVQSLHNKKYRNEFKKFLVEGEKGILELVGSDFEIEKIYCTEDLGNKLHTINPQVRFELAKENEIEQISTLRTNKGGVAIVNQKSGNLSYNTKKLTLVLDDIKDPGNLGTIIRLADWYGVSDIICSPETVEFYNPKVIMATMGSFSRVSCHYISLVEYFKNNTLPVYGAFLEGENVHVANKTLPGILVIGSESHGIGAEIETYISQKLTIPRLGHAESLNAGVATGILLDNFFRDR</sequence>
<comment type="caution">
    <text evidence="6">The sequence shown here is derived from an EMBL/GenBank/DDBJ whole genome shotgun (WGS) entry which is preliminary data.</text>
</comment>
<dbReference type="CDD" id="cd18109">
    <property type="entry name" value="SpoU-like_RNA-MTase"/>
    <property type="match status" value="1"/>
</dbReference>
<keyword evidence="2 6" id="KW-0489">Methyltransferase</keyword>
<feature type="domain" description="MRM3-like substrate binding" evidence="5">
    <location>
        <begin position="8"/>
        <end position="84"/>
    </location>
</feature>
<protein>
    <submittedName>
        <fullName evidence="6">RNA methyltransferase</fullName>
    </submittedName>
</protein>
<keyword evidence="7" id="KW-1185">Reference proteome</keyword>
<gene>
    <name evidence="6" type="ORF">ACFOOI_05615</name>
</gene>
<evidence type="ECO:0000259" key="5">
    <source>
        <dbReference type="Pfam" id="PF22435"/>
    </source>
</evidence>
<evidence type="ECO:0000256" key="2">
    <source>
        <dbReference type="ARBA" id="ARBA00022603"/>
    </source>
</evidence>
<evidence type="ECO:0000313" key="7">
    <source>
        <dbReference type="Proteomes" id="UP001595616"/>
    </source>
</evidence>
<evidence type="ECO:0000256" key="1">
    <source>
        <dbReference type="ARBA" id="ARBA00007228"/>
    </source>
</evidence>
<keyword evidence="3" id="KW-0808">Transferase</keyword>
<accession>A0ABV7YT35</accession>
<dbReference type="EMBL" id="JBHRYQ010000001">
    <property type="protein sequence ID" value="MFC3810121.1"/>
    <property type="molecule type" value="Genomic_DNA"/>
</dbReference>
<dbReference type="Gene3D" id="3.40.1280.10">
    <property type="match status" value="1"/>
</dbReference>
<dbReference type="Proteomes" id="UP001595616">
    <property type="component" value="Unassembled WGS sequence"/>
</dbReference>
<dbReference type="SUPFAM" id="SSF75217">
    <property type="entry name" value="alpha/beta knot"/>
    <property type="match status" value="1"/>
</dbReference>
<dbReference type="PANTHER" id="PTHR43191:SF2">
    <property type="entry name" value="RRNA METHYLTRANSFERASE 3, MITOCHONDRIAL"/>
    <property type="match status" value="1"/>
</dbReference>
<dbReference type="InterPro" id="IPR029064">
    <property type="entry name" value="Ribosomal_eL30-like_sf"/>
</dbReference>
<dbReference type="GO" id="GO:0008168">
    <property type="term" value="F:methyltransferase activity"/>
    <property type="evidence" value="ECO:0007669"/>
    <property type="project" value="UniProtKB-KW"/>
</dbReference>
<feature type="domain" description="tRNA/rRNA methyltransferase SpoU type" evidence="4">
    <location>
        <begin position="103"/>
        <end position="237"/>
    </location>
</feature>
<dbReference type="InterPro" id="IPR029028">
    <property type="entry name" value="Alpha/beta_knot_MTases"/>
</dbReference>
<evidence type="ECO:0000313" key="6">
    <source>
        <dbReference type="EMBL" id="MFC3810121.1"/>
    </source>
</evidence>
<organism evidence="6 7">
    <name type="scientific">Lacihabitans lacunae</name>
    <dbReference type="NCBI Taxonomy" id="1028214"/>
    <lineage>
        <taxon>Bacteria</taxon>
        <taxon>Pseudomonadati</taxon>
        <taxon>Bacteroidota</taxon>
        <taxon>Cytophagia</taxon>
        <taxon>Cytophagales</taxon>
        <taxon>Leadbetterellaceae</taxon>
        <taxon>Lacihabitans</taxon>
    </lineage>
</organism>
<dbReference type="InterPro" id="IPR029026">
    <property type="entry name" value="tRNA_m1G_MTases_N"/>
</dbReference>
<dbReference type="Pfam" id="PF00588">
    <property type="entry name" value="SpoU_methylase"/>
    <property type="match status" value="1"/>
</dbReference>
<dbReference type="GO" id="GO:0032259">
    <property type="term" value="P:methylation"/>
    <property type="evidence" value="ECO:0007669"/>
    <property type="project" value="UniProtKB-KW"/>
</dbReference>
<dbReference type="SUPFAM" id="SSF55315">
    <property type="entry name" value="L30e-like"/>
    <property type="match status" value="1"/>
</dbReference>
<proteinExistence type="inferred from homology"/>
<dbReference type="InterPro" id="IPR051259">
    <property type="entry name" value="rRNA_Methyltransferase"/>
</dbReference>
<name>A0ABV7YT35_9BACT</name>
<reference evidence="7" key="1">
    <citation type="journal article" date="2019" name="Int. J. Syst. Evol. Microbiol.">
        <title>The Global Catalogue of Microorganisms (GCM) 10K type strain sequencing project: providing services to taxonomists for standard genome sequencing and annotation.</title>
        <authorList>
            <consortium name="The Broad Institute Genomics Platform"/>
            <consortium name="The Broad Institute Genome Sequencing Center for Infectious Disease"/>
            <person name="Wu L."/>
            <person name="Ma J."/>
        </authorList>
    </citation>
    <scope>NUCLEOTIDE SEQUENCE [LARGE SCALE GENOMIC DNA]</scope>
    <source>
        <strain evidence="7">CECT 7956</strain>
    </source>
</reference>
<evidence type="ECO:0000259" key="4">
    <source>
        <dbReference type="Pfam" id="PF00588"/>
    </source>
</evidence>
<dbReference type="Pfam" id="PF22435">
    <property type="entry name" value="MRM3-like_sub_bind"/>
    <property type="match status" value="1"/>
</dbReference>
<dbReference type="RefSeq" id="WP_379835964.1">
    <property type="nucleotide sequence ID" value="NZ_JBHRYQ010000001.1"/>
</dbReference>
<evidence type="ECO:0000256" key="3">
    <source>
        <dbReference type="ARBA" id="ARBA00022679"/>
    </source>
</evidence>
<comment type="similarity">
    <text evidence="1">Belongs to the class IV-like SAM-binding methyltransferase superfamily. RNA methyltransferase TrmH family.</text>
</comment>